<dbReference type="AlphaFoldDB" id="A0A6C2UM03"/>
<accession>A0A6C2UM03</accession>
<dbReference type="InterPro" id="IPR029044">
    <property type="entry name" value="Nucleotide-diphossugar_trans"/>
</dbReference>
<proteinExistence type="predicted"/>
<dbReference type="Gene3D" id="3.90.550.10">
    <property type="entry name" value="Spore Coat Polysaccharide Biosynthesis Protein SpsA, Chain A"/>
    <property type="match status" value="1"/>
</dbReference>
<evidence type="ECO:0000259" key="1">
    <source>
        <dbReference type="Pfam" id="PF00535"/>
    </source>
</evidence>
<dbReference type="PANTHER" id="PTHR22916:SF3">
    <property type="entry name" value="UDP-GLCNAC:BETAGAL BETA-1,3-N-ACETYLGLUCOSAMINYLTRANSFERASE-LIKE PROTEIN 1"/>
    <property type="match status" value="1"/>
</dbReference>
<dbReference type="SUPFAM" id="SSF53448">
    <property type="entry name" value="Nucleotide-diphospho-sugar transferases"/>
    <property type="match status" value="1"/>
</dbReference>
<name>A0A6C2UM03_9BACT</name>
<dbReference type="Pfam" id="PF00535">
    <property type="entry name" value="Glycos_transf_2"/>
    <property type="match status" value="1"/>
</dbReference>
<feature type="domain" description="Glycosyltransferase 2-like" evidence="1">
    <location>
        <begin position="13"/>
        <end position="146"/>
    </location>
</feature>
<dbReference type="RefSeq" id="WP_136062771.1">
    <property type="nucleotide sequence ID" value="NZ_CAAHFH010000002.1"/>
</dbReference>
<dbReference type="PANTHER" id="PTHR22916">
    <property type="entry name" value="GLYCOSYLTRANSFERASE"/>
    <property type="match status" value="1"/>
</dbReference>
<organism evidence="2 3">
    <name type="scientific">Pontiella sulfatireligans</name>
    <dbReference type="NCBI Taxonomy" id="2750658"/>
    <lineage>
        <taxon>Bacteria</taxon>
        <taxon>Pseudomonadati</taxon>
        <taxon>Kiritimatiellota</taxon>
        <taxon>Kiritimatiellia</taxon>
        <taxon>Kiritimatiellales</taxon>
        <taxon>Pontiellaceae</taxon>
        <taxon>Pontiella</taxon>
    </lineage>
</organism>
<dbReference type="EMBL" id="CAAHFH010000002">
    <property type="protein sequence ID" value="VGO21292.1"/>
    <property type="molecule type" value="Genomic_DNA"/>
</dbReference>
<evidence type="ECO:0000313" key="3">
    <source>
        <dbReference type="Proteomes" id="UP000346198"/>
    </source>
</evidence>
<keyword evidence="2" id="KW-0808">Transferase</keyword>
<protein>
    <submittedName>
        <fullName evidence="2">Glycosyltransferase EpsE</fullName>
    </submittedName>
</protein>
<sequence>MKFDVRQDDSVVSVCLITYNHAPYIRECLDSLLFQETNFPYEICVGEDESTDGTREICIKYAEKYPDRINLILRSQSEDGRDAYLSQGVYNYIETTKACSGKYLALCDGDDAWIDPLKLQKQFDVMEANPSVSLVHSNYDKIDEASGKRINNADKEDTAGLLDGSSRENFIYDLIMRRYPIAASTAFMKTADVLEIFEKNKEAFQTCPMGDVTTWCELVNYGSFYYQDEALGLYRILLESDSNSCSAEKKYKFVNGASNLGLMVGEKYNLPMEEARSWKIKNCNRYALLSGDFSEIEELRANKEYAFPLSEKMIFKACQSKFFRSIAKELFEFKYRINHRRFNTQ</sequence>
<dbReference type="GO" id="GO:0016758">
    <property type="term" value="F:hexosyltransferase activity"/>
    <property type="evidence" value="ECO:0007669"/>
    <property type="project" value="UniProtKB-ARBA"/>
</dbReference>
<gene>
    <name evidence="2" type="primary">epsE_5</name>
    <name evidence="2" type="ORF">SCARR_03364</name>
</gene>
<reference evidence="2 3" key="1">
    <citation type="submission" date="2019-04" db="EMBL/GenBank/DDBJ databases">
        <authorList>
            <person name="Van Vliet M D."/>
        </authorList>
    </citation>
    <scope>NUCLEOTIDE SEQUENCE [LARGE SCALE GENOMIC DNA]</scope>
    <source>
        <strain evidence="2 3">F21</strain>
    </source>
</reference>
<evidence type="ECO:0000313" key="2">
    <source>
        <dbReference type="EMBL" id="VGO21292.1"/>
    </source>
</evidence>
<keyword evidence="3" id="KW-1185">Reference proteome</keyword>
<dbReference type="InterPro" id="IPR001173">
    <property type="entry name" value="Glyco_trans_2-like"/>
</dbReference>
<dbReference type="Proteomes" id="UP000346198">
    <property type="component" value="Unassembled WGS sequence"/>
</dbReference>